<keyword evidence="3" id="KW-1003">Cell membrane</keyword>
<dbReference type="Proteomes" id="UP001271769">
    <property type="component" value="Unassembled WGS sequence"/>
</dbReference>
<comment type="similarity">
    <text evidence="2">Belongs to the DoxX family.</text>
</comment>
<dbReference type="PANTHER" id="PTHR33452">
    <property type="entry name" value="OXIDOREDUCTASE CATD-RELATED"/>
    <property type="match status" value="1"/>
</dbReference>
<protein>
    <submittedName>
        <fullName evidence="8">DoxX family protein</fullName>
    </submittedName>
</protein>
<name>A0ABU5DT26_9PROT</name>
<proteinExistence type="inferred from homology"/>
<evidence type="ECO:0000313" key="8">
    <source>
        <dbReference type="EMBL" id="MDY0870509.1"/>
    </source>
</evidence>
<accession>A0ABU5DT26</accession>
<keyword evidence="4 7" id="KW-0812">Transmembrane</keyword>
<dbReference type="EMBL" id="JAXCLX010000001">
    <property type="protein sequence ID" value="MDY0870509.1"/>
    <property type="molecule type" value="Genomic_DNA"/>
</dbReference>
<comment type="caution">
    <text evidence="8">The sequence shown here is derived from an EMBL/GenBank/DDBJ whole genome shotgun (WGS) entry which is preliminary data.</text>
</comment>
<evidence type="ECO:0000256" key="4">
    <source>
        <dbReference type="ARBA" id="ARBA00022692"/>
    </source>
</evidence>
<dbReference type="InterPro" id="IPR051907">
    <property type="entry name" value="DoxX-like_oxidoreductase"/>
</dbReference>
<gene>
    <name evidence="8" type="ORF">SMD31_01175</name>
</gene>
<feature type="transmembrane region" description="Helical" evidence="7">
    <location>
        <begin position="50"/>
        <end position="71"/>
    </location>
</feature>
<evidence type="ECO:0000256" key="2">
    <source>
        <dbReference type="ARBA" id="ARBA00006679"/>
    </source>
</evidence>
<sequence length="141" mass="14706">MIDQKNAALAAFALRLSLGVMYLAHGVILKYLTFTLAGTAQFFESLGLPAALAYLTFAGETLGGIALVLGFKSRIVSVVLIPILLGALWVHSGNGWVFSAANGGWEYPLFLIVISGIVALLGNGAFAIDNVLGKSAQPARA</sequence>
<evidence type="ECO:0000256" key="3">
    <source>
        <dbReference type="ARBA" id="ARBA00022475"/>
    </source>
</evidence>
<dbReference type="PANTHER" id="PTHR33452:SF1">
    <property type="entry name" value="INNER MEMBRANE PROTEIN YPHA-RELATED"/>
    <property type="match status" value="1"/>
</dbReference>
<evidence type="ECO:0000256" key="5">
    <source>
        <dbReference type="ARBA" id="ARBA00022989"/>
    </source>
</evidence>
<evidence type="ECO:0000256" key="7">
    <source>
        <dbReference type="SAM" id="Phobius"/>
    </source>
</evidence>
<reference evidence="8 9" key="1">
    <citation type="journal article" date="2013" name="Antonie Van Leeuwenhoek">
        <title>Dongia rigui sp. nov., isolated from freshwater of a large wetland in Korea.</title>
        <authorList>
            <person name="Baik K.S."/>
            <person name="Hwang Y.M."/>
            <person name="Choi J.S."/>
            <person name="Kwon J."/>
            <person name="Seong C.N."/>
        </authorList>
    </citation>
    <scope>NUCLEOTIDE SEQUENCE [LARGE SCALE GENOMIC DNA]</scope>
    <source>
        <strain evidence="8 9">04SU4-P</strain>
    </source>
</reference>
<dbReference type="Pfam" id="PF07681">
    <property type="entry name" value="DoxX"/>
    <property type="match status" value="1"/>
</dbReference>
<dbReference type="RefSeq" id="WP_320498771.1">
    <property type="nucleotide sequence ID" value="NZ_JAXCLX010000001.1"/>
</dbReference>
<evidence type="ECO:0000256" key="1">
    <source>
        <dbReference type="ARBA" id="ARBA00004651"/>
    </source>
</evidence>
<comment type="subcellular location">
    <subcellularLocation>
        <location evidence="1">Cell membrane</location>
        <topology evidence="1">Multi-pass membrane protein</topology>
    </subcellularLocation>
</comment>
<feature type="transmembrane region" description="Helical" evidence="7">
    <location>
        <begin position="109"/>
        <end position="132"/>
    </location>
</feature>
<keyword evidence="5 7" id="KW-1133">Transmembrane helix</keyword>
<dbReference type="InterPro" id="IPR032808">
    <property type="entry name" value="DoxX"/>
</dbReference>
<evidence type="ECO:0000256" key="6">
    <source>
        <dbReference type="ARBA" id="ARBA00023136"/>
    </source>
</evidence>
<keyword evidence="9" id="KW-1185">Reference proteome</keyword>
<evidence type="ECO:0000313" key="9">
    <source>
        <dbReference type="Proteomes" id="UP001271769"/>
    </source>
</evidence>
<organism evidence="8 9">
    <name type="scientific">Dongia rigui</name>
    <dbReference type="NCBI Taxonomy" id="940149"/>
    <lineage>
        <taxon>Bacteria</taxon>
        <taxon>Pseudomonadati</taxon>
        <taxon>Pseudomonadota</taxon>
        <taxon>Alphaproteobacteria</taxon>
        <taxon>Rhodospirillales</taxon>
        <taxon>Dongiaceae</taxon>
        <taxon>Dongia</taxon>
    </lineage>
</organism>
<feature type="transmembrane region" description="Helical" evidence="7">
    <location>
        <begin position="78"/>
        <end position="97"/>
    </location>
</feature>
<keyword evidence="6 7" id="KW-0472">Membrane</keyword>